<feature type="transmembrane region" description="Helical" evidence="1">
    <location>
        <begin position="514"/>
        <end position="537"/>
    </location>
</feature>
<accession>A0ABP1GIQ5</accession>
<keyword evidence="1" id="KW-0472">Membrane</keyword>
<organism evidence="2 3">
    <name type="scientific">Hexamita inflata</name>
    <dbReference type="NCBI Taxonomy" id="28002"/>
    <lineage>
        <taxon>Eukaryota</taxon>
        <taxon>Metamonada</taxon>
        <taxon>Diplomonadida</taxon>
        <taxon>Hexamitidae</taxon>
        <taxon>Hexamitinae</taxon>
        <taxon>Hexamita</taxon>
    </lineage>
</organism>
<comment type="caution">
    <text evidence="2">The sequence shown here is derived from an EMBL/GenBank/DDBJ whole genome shotgun (WGS) entry which is preliminary data.</text>
</comment>
<evidence type="ECO:0000313" key="2">
    <source>
        <dbReference type="EMBL" id="CAL5971106.1"/>
    </source>
</evidence>
<evidence type="ECO:0000313" key="3">
    <source>
        <dbReference type="Proteomes" id="UP001642409"/>
    </source>
</evidence>
<gene>
    <name evidence="2" type="ORF">HINF_LOCUS1046</name>
</gene>
<proteinExistence type="predicted"/>
<protein>
    <recommendedName>
        <fullName evidence="4">Transmembrane protein</fullName>
    </recommendedName>
</protein>
<evidence type="ECO:0000256" key="1">
    <source>
        <dbReference type="SAM" id="Phobius"/>
    </source>
</evidence>
<reference evidence="2 3" key="1">
    <citation type="submission" date="2024-07" db="EMBL/GenBank/DDBJ databases">
        <authorList>
            <person name="Akdeniz Z."/>
        </authorList>
    </citation>
    <scope>NUCLEOTIDE SEQUENCE [LARGE SCALE GENOMIC DNA]</scope>
</reference>
<dbReference type="Proteomes" id="UP001642409">
    <property type="component" value="Unassembled WGS sequence"/>
</dbReference>
<evidence type="ECO:0008006" key="4">
    <source>
        <dbReference type="Google" id="ProtNLM"/>
    </source>
</evidence>
<name>A0ABP1GIQ5_9EUKA</name>
<keyword evidence="1" id="KW-1133">Transmembrane helix</keyword>
<sequence>MIMIIALSELSRLEKKTMYNCFTTNSDINMFADTLQITLTSTKSDSCDIPHGVFVSLQVDSLGTYEPGVYVQDFIYNNPQQISLTCDNLVECAKIKNSESGTIVLETKTHVTFIPAGSIRVSQGLSSSCFHDNDSLVELYQGAVVLVLYPTFTCKDSIATDNLGQLKLNTLNKVKMYITYTDYSVTIHDQLTITVQQDLFVPTLNVQTSSTPVRIKLENPTISKYFTQTMKNGILSKDMILFQINIQYLTNDAVQIIKNSQVTLNWYTQVGLAQLYDRFDIQILSNGFIFTKELGPLANNAINLMNTLGITSYEVQYIFTTYDVAQTEIFRMRLFAVGAGSYLPNAISVHSTCETRFTNQQCDVLLQKLNFYQASSLKIQIVNMYYSHDTLVTNYTKIIDNVYFSCFTTGNLIYNQKNKTLQISFDQNTKSSSCQLMVNDALVVKVLLGNNSQVLKTENRDFKTGLQSFSVTGFDLSLKPEIRVQFFKDGKIMDGVAMNSYTITDDNTLIAKEVIITVKILATNLGFVFAYLLWYFIGRKLISRIPKTKQVNQFVYQTDDGHIDV</sequence>
<dbReference type="EMBL" id="CAXDID020000002">
    <property type="protein sequence ID" value="CAL5971106.1"/>
    <property type="molecule type" value="Genomic_DNA"/>
</dbReference>
<keyword evidence="3" id="KW-1185">Reference proteome</keyword>
<keyword evidence="1" id="KW-0812">Transmembrane</keyword>